<dbReference type="Proteomes" id="UP000623467">
    <property type="component" value="Unassembled WGS sequence"/>
</dbReference>
<proteinExistence type="predicted"/>
<feature type="region of interest" description="Disordered" evidence="1">
    <location>
        <begin position="1"/>
        <end position="77"/>
    </location>
</feature>
<sequence>MEHRTLRSSWQFSSQRCRSSPISSSLESNTWGMVPALEDGSGENANSISRTDPGVQYPPPVPGQLSSHPRSVSDDRKSSGFVSMYTEIVSPIGPTNYMPSSMPHAPSHSAAFSLWDDSLVDLVVDRPTDFPYHPNLPTPYTQRPAANVVDRALAKKNLCALSCHLNPTLAPQPSDS</sequence>
<protein>
    <submittedName>
        <fullName evidence="2">Uncharacterized protein</fullName>
    </submittedName>
</protein>
<dbReference type="EMBL" id="JACAZH010000034">
    <property type="protein sequence ID" value="KAF7337391.1"/>
    <property type="molecule type" value="Genomic_DNA"/>
</dbReference>
<reference evidence="2" key="1">
    <citation type="submission" date="2020-05" db="EMBL/GenBank/DDBJ databases">
        <title>Mycena genomes resolve the evolution of fungal bioluminescence.</title>
        <authorList>
            <person name="Tsai I.J."/>
        </authorList>
    </citation>
    <scope>NUCLEOTIDE SEQUENCE</scope>
    <source>
        <strain evidence="2">160909Yilan</strain>
    </source>
</reference>
<evidence type="ECO:0000256" key="1">
    <source>
        <dbReference type="SAM" id="MobiDB-lite"/>
    </source>
</evidence>
<evidence type="ECO:0000313" key="2">
    <source>
        <dbReference type="EMBL" id="KAF7337391.1"/>
    </source>
</evidence>
<dbReference type="AlphaFoldDB" id="A0A8H7CIC3"/>
<comment type="caution">
    <text evidence="2">The sequence shown here is derived from an EMBL/GenBank/DDBJ whole genome shotgun (WGS) entry which is preliminary data.</text>
</comment>
<gene>
    <name evidence="2" type="ORF">MSAN_02265200</name>
</gene>
<feature type="compositionally biased region" description="Low complexity" evidence="1">
    <location>
        <begin position="13"/>
        <end position="28"/>
    </location>
</feature>
<organism evidence="2 3">
    <name type="scientific">Mycena sanguinolenta</name>
    <dbReference type="NCBI Taxonomy" id="230812"/>
    <lineage>
        <taxon>Eukaryota</taxon>
        <taxon>Fungi</taxon>
        <taxon>Dikarya</taxon>
        <taxon>Basidiomycota</taxon>
        <taxon>Agaricomycotina</taxon>
        <taxon>Agaricomycetes</taxon>
        <taxon>Agaricomycetidae</taxon>
        <taxon>Agaricales</taxon>
        <taxon>Marasmiineae</taxon>
        <taxon>Mycenaceae</taxon>
        <taxon>Mycena</taxon>
    </lineage>
</organism>
<evidence type="ECO:0000313" key="3">
    <source>
        <dbReference type="Proteomes" id="UP000623467"/>
    </source>
</evidence>
<accession>A0A8H7CIC3</accession>
<name>A0A8H7CIC3_9AGAR</name>
<keyword evidence="3" id="KW-1185">Reference proteome</keyword>